<sequence>MRGQLRFGVHRRRRGVHLRRKVVFGQERYTGILWQRAFRVDFEVPRGPLWSMPPSSRCRSGFIASWFSLRLGHLPDGWSPETPPNMRLFKHLHVNSFSTCCSAACRLAFLSAQNVPQANLAWQMVVCMRTLGVHPSMPCASDCLSGVIEAYMLYRLCRWRSGNLPDSELHGVKHKLRHP</sequence>
<evidence type="ECO:0000313" key="2">
    <source>
        <dbReference type="Proteomes" id="UP000703269"/>
    </source>
</evidence>
<dbReference type="EMBL" id="BPQB01000024">
    <property type="protein sequence ID" value="GJE91957.1"/>
    <property type="molecule type" value="Genomic_DNA"/>
</dbReference>
<evidence type="ECO:0000313" key="1">
    <source>
        <dbReference type="EMBL" id="GJE91957.1"/>
    </source>
</evidence>
<comment type="caution">
    <text evidence="1">The sequence shown here is derived from an EMBL/GenBank/DDBJ whole genome shotgun (WGS) entry which is preliminary data.</text>
</comment>
<organism evidence="1 2">
    <name type="scientific">Phanerochaete sordida</name>
    <dbReference type="NCBI Taxonomy" id="48140"/>
    <lineage>
        <taxon>Eukaryota</taxon>
        <taxon>Fungi</taxon>
        <taxon>Dikarya</taxon>
        <taxon>Basidiomycota</taxon>
        <taxon>Agaricomycotina</taxon>
        <taxon>Agaricomycetes</taxon>
        <taxon>Polyporales</taxon>
        <taxon>Phanerochaetaceae</taxon>
        <taxon>Phanerochaete</taxon>
    </lineage>
</organism>
<dbReference type="Proteomes" id="UP000703269">
    <property type="component" value="Unassembled WGS sequence"/>
</dbReference>
<name>A0A9P3G9Z5_9APHY</name>
<accession>A0A9P3G9Z5</accession>
<protein>
    <submittedName>
        <fullName evidence="1">Uncharacterized protein</fullName>
    </submittedName>
</protein>
<gene>
    <name evidence="1" type="ORF">PsYK624_081090</name>
</gene>
<keyword evidence="2" id="KW-1185">Reference proteome</keyword>
<reference evidence="1 2" key="1">
    <citation type="submission" date="2021-08" db="EMBL/GenBank/DDBJ databases">
        <title>Draft Genome Sequence of Phanerochaete sordida strain YK-624.</title>
        <authorList>
            <person name="Mori T."/>
            <person name="Dohra H."/>
            <person name="Suzuki T."/>
            <person name="Kawagishi H."/>
            <person name="Hirai H."/>
        </authorList>
    </citation>
    <scope>NUCLEOTIDE SEQUENCE [LARGE SCALE GENOMIC DNA]</scope>
    <source>
        <strain evidence="1 2">YK-624</strain>
    </source>
</reference>
<dbReference type="AlphaFoldDB" id="A0A9P3G9Z5"/>
<proteinExistence type="predicted"/>